<keyword evidence="12" id="KW-0012">Acyltransferase</keyword>
<keyword evidence="4 10" id="KW-0808">Transferase</keyword>
<feature type="compositionally biased region" description="Acidic residues" evidence="11">
    <location>
        <begin position="339"/>
        <end position="348"/>
    </location>
</feature>
<evidence type="ECO:0000256" key="7">
    <source>
        <dbReference type="ARBA" id="ARBA00023264"/>
    </source>
</evidence>
<keyword evidence="3 10" id="KW-0444">Lipid biosynthesis</keyword>
<evidence type="ECO:0000313" key="12">
    <source>
        <dbReference type="EMBL" id="EXG83176.1"/>
    </source>
</evidence>
<evidence type="ECO:0000256" key="8">
    <source>
        <dbReference type="ARBA" id="ARBA00024069"/>
    </source>
</evidence>
<evidence type="ECO:0000256" key="3">
    <source>
        <dbReference type="ARBA" id="ARBA00022516"/>
    </source>
</evidence>
<sequence>MIIAIDAMGGDHAPDSAAAGALQAAAEWSDITIKLVGDEAKLAPLIGEGKPNLQIVHAGEVISGDDEPVRAVRRKKDASMVVAGRMVKEGEADAMISAGNTGALMTTGLLVVGRMNGVERPALAPMIPTLDESGQGTLALDLGANMDAKPEHLAQYALMGSLYREKVHGITNPRVGLLNVGTEPGKGNELTKAAFPLISELPVNFVGNVEARDILDGVCDVLVCDGFAGNILLKALEGTAGAVFKLLKQELTSSFKAKIGAALVMPQLRGLRSKMDYKEHGGAPLLGLNGLVIKAHGSSDAEAIKNAVRQAKIALESQLVSSISSSMQIMVREQKQTDEQDAAYEQENEQISGKRVTD</sequence>
<dbReference type="EC" id="2.3.1.274" evidence="8 10"/>
<evidence type="ECO:0000256" key="10">
    <source>
        <dbReference type="HAMAP-Rule" id="MF_00019"/>
    </source>
</evidence>
<keyword evidence="13" id="KW-1185">Reference proteome</keyword>
<dbReference type="InterPro" id="IPR003664">
    <property type="entry name" value="FA_synthesis"/>
</dbReference>
<keyword evidence="5 10" id="KW-0443">Lipid metabolism</keyword>
<dbReference type="GO" id="GO:0043811">
    <property type="term" value="F:phosphate:acyl-[acyl carrier protein] acyltransferase activity"/>
    <property type="evidence" value="ECO:0007669"/>
    <property type="project" value="UniProtKB-UniRule"/>
</dbReference>
<feature type="region of interest" description="Disordered" evidence="11">
    <location>
        <begin position="334"/>
        <end position="358"/>
    </location>
</feature>
<comment type="caution">
    <text evidence="12">The sequence shown here is derived from an EMBL/GenBank/DDBJ whole genome shotgun (WGS) entry which is preliminary data.</text>
</comment>
<evidence type="ECO:0000256" key="9">
    <source>
        <dbReference type="ARBA" id="ARBA00046608"/>
    </source>
</evidence>
<dbReference type="NCBIfam" id="TIGR00182">
    <property type="entry name" value="plsX"/>
    <property type="match status" value="1"/>
</dbReference>
<dbReference type="PANTHER" id="PTHR30100">
    <property type="entry name" value="FATTY ACID/PHOSPHOLIPID SYNTHESIS PROTEIN PLSX"/>
    <property type="match status" value="1"/>
</dbReference>
<dbReference type="PANTHER" id="PTHR30100:SF1">
    <property type="entry name" value="PHOSPHATE ACYLTRANSFERASE"/>
    <property type="match status" value="1"/>
</dbReference>
<dbReference type="EMBL" id="JFBU01000001">
    <property type="protein sequence ID" value="EXG83176.1"/>
    <property type="molecule type" value="Genomic_DNA"/>
</dbReference>
<dbReference type="Gene3D" id="3.40.718.10">
    <property type="entry name" value="Isopropylmalate Dehydrogenase"/>
    <property type="match status" value="1"/>
</dbReference>
<dbReference type="PIRSF" id="PIRSF002465">
    <property type="entry name" value="Phsphlp_syn_PlsX"/>
    <property type="match status" value="1"/>
</dbReference>
<evidence type="ECO:0000313" key="13">
    <source>
        <dbReference type="Proteomes" id="UP000053380"/>
    </source>
</evidence>
<dbReference type="Pfam" id="PF02504">
    <property type="entry name" value="FA_synthesis"/>
    <property type="match status" value="1"/>
</dbReference>
<comment type="function">
    <text evidence="10">Catalyzes the reversible formation of acyl-phosphate (acyl-PO(4)) from acyl-[acyl-carrier-protein] (acyl-ACP). This enzyme utilizes acyl-ACP as fatty acyl donor, but not acyl-CoA.</text>
</comment>
<evidence type="ECO:0000256" key="2">
    <source>
        <dbReference type="ARBA" id="ARBA00022490"/>
    </source>
</evidence>
<dbReference type="Proteomes" id="UP000053380">
    <property type="component" value="Unassembled WGS sequence"/>
</dbReference>
<evidence type="ECO:0000256" key="5">
    <source>
        <dbReference type="ARBA" id="ARBA00023098"/>
    </source>
</evidence>
<evidence type="ECO:0000256" key="4">
    <source>
        <dbReference type="ARBA" id="ARBA00022679"/>
    </source>
</evidence>
<protein>
    <recommendedName>
        <fullName evidence="8 10">Phosphate acyltransferase</fullName>
        <ecNumber evidence="8 10">2.3.1.274</ecNumber>
    </recommendedName>
    <alternativeName>
        <fullName evidence="10">Acyl-ACP phosphotransacylase</fullName>
    </alternativeName>
    <alternativeName>
        <fullName evidence="10">Acyl-[acyl-carrier-protein]--phosphate acyltransferase</fullName>
    </alternativeName>
    <alternativeName>
        <fullName evidence="10">Phosphate-acyl-ACP acyltransferase</fullName>
    </alternativeName>
</protein>
<keyword evidence="7 10" id="KW-1208">Phospholipid metabolism</keyword>
<dbReference type="HAMAP" id="MF_00019">
    <property type="entry name" value="PlsX"/>
    <property type="match status" value="1"/>
</dbReference>
<keyword evidence="6 10" id="KW-0594">Phospholipid biosynthesis</keyword>
<dbReference type="SUPFAM" id="SSF53659">
    <property type="entry name" value="Isocitrate/Isopropylmalate dehydrogenase-like"/>
    <property type="match status" value="1"/>
</dbReference>
<dbReference type="RefSeq" id="WP_245608563.1">
    <property type="nucleotide sequence ID" value="NZ_KK073875.1"/>
</dbReference>
<organism evidence="12 13">
    <name type="scientific">Saccharibacillus sacchari DSM 19268</name>
    <dbReference type="NCBI Taxonomy" id="915437"/>
    <lineage>
        <taxon>Bacteria</taxon>
        <taxon>Bacillati</taxon>
        <taxon>Bacillota</taxon>
        <taxon>Bacilli</taxon>
        <taxon>Bacillales</taxon>
        <taxon>Paenibacillaceae</taxon>
        <taxon>Saccharibacillus</taxon>
    </lineage>
</organism>
<comment type="subcellular location">
    <subcellularLocation>
        <location evidence="10">Cytoplasm</location>
    </subcellularLocation>
    <text evidence="10">Associated with the membrane possibly through PlsY.</text>
</comment>
<dbReference type="GO" id="GO:0008654">
    <property type="term" value="P:phospholipid biosynthetic process"/>
    <property type="evidence" value="ECO:0007669"/>
    <property type="project" value="UniProtKB-KW"/>
</dbReference>
<proteinExistence type="inferred from homology"/>
<dbReference type="HOGENOM" id="CLU_039379_1_1_9"/>
<comment type="subunit">
    <text evidence="9 10">Homodimer. Probably interacts with PlsY.</text>
</comment>
<evidence type="ECO:0000256" key="6">
    <source>
        <dbReference type="ARBA" id="ARBA00023209"/>
    </source>
</evidence>
<keyword evidence="2 10" id="KW-0963">Cytoplasm</keyword>
<dbReference type="UniPathway" id="UPA00085"/>
<name>A0A011AMH6_9BACL</name>
<dbReference type="InterPro" id="IPR012281">
    <property type="entry name" value="Phospholipid_synth_PlsX-like"/>
</dbReference>
<comment type="catalytic activity">
    <reaction evidence="1 10">
        <text>a fatty acyl-[ACP] + phosphate = an acyl phosphate + holo-[ACP]</text>
        <dbReference type="Rhea" id="RHEA:42292"/>
        <dbReference type="Rhea" id="RHEA-COMP:9685"/>
        <dbReference type="Rhea" id="RHEA-COMP:14125"/>
        <dbReference type="ChEBI" id="CHEBI:43474"/>
        <dbReference type="ChEBI" id="CHEBI:59918"/>
        <dbReference type="ChEBI" id="CHEBI:64479"/>
        <dbReference type="ChEBI" id="CHEBI:138651"/>
        <dbReference type="EC" id="2.3.1.274"/>
    </reaction>
</comment>
<evidence type="ECO:0000256" key="1">
    <source>
        <dbReference type="ARBA" id="ARBA00001232"/>
    </source>
</evidence>
<comment type="pathway">
    <text evidence="10">Lipid metabolism; phospholipid metabolism.</text>
</comment>
<dbReference type="GO" id="GO:0006633">
    <property type="term" value="P:fatty acid biosynthetic process"/>
    <property type="evidence" value="ECO:0007669"/>
    <property type="project" value="UniProtKB-UniRule"/>
</dbReference>
<dbReference type="AlphaFoldDB" id="A0A011AMH6"/>
<dbReference type="GO" id="GO:0005737">
    <property type="term" value="C:cytoplasm"/>
    <property type="evidence" value="ECO:0007669"/>
    <property type="project" value="UniProtKB-SubCell"/>
</dbReference>
<reference evidence="12 13" key="1">
    <citation type="submission" date="2013-07" db="EMBL/GenBank/DDBJ databases">
        <authorList>
            <consortium name="DOE Joint Genome Institute"/>
            <person name="Anderson I."/>
            <person name="Huntemann M."/>
            <person name="Han J."/>
            <person name="Chen A."/>
            <person name="Kyrpides N."/>
            <person name="Mavromatis K."/>
            <person name="Markowitz V."/>
            <person name="Palaniappan K."/>
            <person name="Ivanova N."/>
            <person name="Schaumberg A."/>
            <person name="Pati A."/>
            <person name="Liolios K."/>
            <person name="Nordberg H.P."/>
            <person name="Cantor M.N."/>
            <person name="Hua S.X."/>
            <person name="Woyke T."/>
        </authorList>
    </citation>
    <scope>NUCLEOTIDE SEQUENCE [LARGE SCALE GENOMIC DNA]</scope>
    <source>
        <strain evidence="12 13">DSM 19268</strain>
    </source>
</reference>
<evidence type="ECO:0000256" key="11">
    <source>
        <dbReference type="SAM" id="MobiDB-lite"/>
    </source>
</evidence>
<comment type="similarity">
    <text evidence="10">Belongs to the PlsX family.</text>
</comment>
<gene>
    <name evidence="10" type="primary">plsX</name>
    <name evidence="12" type="ORF">SacsacDRAFT_0141</name>
</gene>
<dbReference type="PATRIC" id="fig|915437.3.peg.142"/>
<accession>A0A011AMH6</accession>